<evidence type="ECO:0000256" key="1">
    <source>
        <dbReference type="SAM" id="MobiDB-lite"/>
    </source>
</evidence>
<name>A0A317XVT8_9BASI</name>
<dbReference type="EMBL" id="KZ819189">
    <property type="protein sequence ID" value="PWZ02028.1"/>
    <property type="molecule type" value="Genomic_DNA"/>
</dbReference>
<feature type="compositionally biased region" description="Basic residues" evidence="1">
    <location>
        <begin position="117"/>
        <end position="138"/>
    </location>
</feature>
<feature type="compositionally biased region" description="Basic and acidic residues" evidence="1">
    <location>
        <begin position="1"/>
        <end position="41"/>
    </location>
</feature>
<protein>
    <submittedName>
        <fullName evidence="2">Uncharacterized protein</fullName>
    </submittedName>
</protein>
<dbReference type="Proteomes" id="UP000246740">
    <property type="component" value="Unassembled WGS sequence"/>
</dbReference>
<reference evidence="2 3" key="1">
    <citation type="journal article" date="2018" name="Mol. Biol. Evol.">
        <title>Broad Genomic Sampling Reveals a Smut Pathogenic Ancestry of the Fungal Clade Ustilaginomycotina.</title>
        <authorList>
            <person name="Kijpornyongpan T."/>
            <person name="Mondo S.J."/>
            <person name="Barry K."/>
            <person name="Sandor L."/>
            <person name="Lee J."/>
            <person name="Lipzen A."/>
            <person name="Pangilinan J."/>
            <person name="LaButti K."/>
            <person name="Hainaut M."/>
            <person name="Henrissat B."/>
            <person name="Grigoriev I.V."/>
            <person name="Spatafora J.W."/>
            <person name="Aime M.C."/>
        </authorList>
    </citation>
    <scope>NUCLEOTIDE SEQUENCE [LARGE SCALE GENOMIC DNA]</scope>
    <source>
        <strain evidence="2 3">MCA 3645</strain>
    </source>
</reference>
<accession>A0A317XVT8</accession>
<dbReference type="AlphaFoldDB" id="A0A317XVT8"/>
<keyword evidence="3" id="KW-1185">Reference proteome</keyword>
<gene>
    <name evidence="2" type="ORF">BCV70DRAFT_55663</name>
</gene>
<proteinExistence type="predicted"/>
<organism evidence="2 3">
    <name type="scientific">Testicularia cyperi</name>
    <dbReference type="NCBI Taxonomy" id="1882483"/>
    <lineage>
        <taxon>Eukaryota</taxon>
        <taxon>Fungi</taxon>
        <taxon>Dikarya</taxon>
        <taxon>Basidiomycota</taxon>
        <taxon>Ustilaginomycotina</taxon>
        <taxon>Ustilaginomycetes</taxon>
        <taxon>Ustilaginales</taxon>
        <taxon>Anthracoideaceae</taxon>
        <taxon>Testicularia</taxon>
    </lineage>
</organism>
<sequence length="151" mass="17751">MEYGRRREGGPRMVERRDGERQRRRHLREEPSGRSRVERMGIRSSMMPAVLQRNPHLRFSTIVVATKHRRVGRRDDRQQRVPRRRGGRNDQLEMRGDRNEGKWGPHAKPSIQQGGKTAKRRPRAAHVHVHIRTAKRVTHPSWQNSDPMPAS</sequence>
<feature type="region of interest" description="Disordered" evidence="1">
    <location>
        <begin position="1"/>
        <end position="48"/>
    </location>
</feature>
<evidence type="ECO:0000313" key="3">
    <source>
        <dbReference type="Proteomes" id="UP000246740"/>
    </source>
</evidence>
<feature type="compositionally biased region" description="Polar residues" evidence="1">
    <location>
        <begin position="140"/>
        <end position="151"/>
    </location>
</feature>
<feature type="compositionally biased region" description="Basic and acidic residues" evidence="1">
    <location>
        <begin position="87"/>
        <end position="103"/>
    </location>
</feature>
<feature type="region of interest" description="Disordered" evidence="1">
    <location>
        <begin position="67"/>
        <end position="151"/>
    </location>
</feature>
<dbReference type="InParanoid" id="A0A317XVT8"/>
<evidence type="ECO:0000313" key="2">
    <source>
        <dbReference type="EMBL" id="PWZ02028.1"/>
    </source>
</evidence>